<dbReference type="Proteomes" id="UP000821865">
    <property type="component" value="Chromosome 7"/>
</dbReference>
<evidence type="ECO:0000313" key="1">
    <source>
        <dbReference type="EMBL" id="KAH7940802.1"/>
    </source>
</evidence>
<protein>
    <submittedName>
        <fullName evidence="1">Uncharacterized protein</fullName>
    </submittedName>
</protein>
<keyword evidence="2" id="KW-1185">Reference proteome</keyword>
<name>A0ACB8CDM8_DERSI</name>
<organism evidence="1 2">
    <name type="scientific">Dermacentor silvarum</name>
    <name type="common">Tick</name>
    <dbReference type="NCBI Taxonomy" id="543639"/>
    <lineage>
        <taxon>Eukaryota</taxon>
        <taxon>Metazoa</taxon>
        <taxon>Ecdysozoa</taxon>
        <taxon>Arthropoda</taxon>
        <taxon>Chelicerata</taxon>
        <taxon>Arachnida</taxon>
        <taxon>Acari</taxon>
        <taxon>Parasitiformes</taxon>
        <taxon>Ixodida</taxon>
        <taxon>Ixodoidea</taxon>
        <taxon>Ixodidae</taxon>
        <taxon>Rhipicephalinae</taxon>
        <taxon>Dermacentor</taxon>
    </lineage>
</organism>
<reference evidence="1" key="1">
    <citation type="submission" date="2020-05" db="EMBL/GenBank/DDBJ databases">
        <title>Large-scale comparative analyses of tick genomes elucidate their genetic diversity and vector capacities.</title>
        <authorList>
            <person name="Jia N."/>
            <person name="Wang J."/>
            <person name="Shi W."/>
            <person name="Du L."/>
            <person name="Sun Y."/>
            <person name="Zhan W."/>
            <person name="Jiang J."/>
            <person name="Wang Q."/>
            <person name="Zhang B."/>
            <person name="Ji P."/>
            <person name="Sakyi L.B."/>
            <person name="Cui X."/>
            <person name="Yuan T."/>
            <person name="Jiang B."/>
            <person name="Yang W."/>
            <person name="Lam T.T.-Y."/>
            <person name="Chang Q."/>
            <person name="Ding S."/>
            <person name="Wang X."/>
            <person name="Zhu J."/>
            <person name="Ruan X."/>
            <person name="Zhao L."/>
            <person name="Wei J."/>
            <person name="Que T."/>
            <person name="Du C."/>
            <person name="Cheng J."/>
            <person name="Dai P."/>
            <person name="Han X."/>
            <person name="Huang E."/>
            <person name="Gao Y."/>
            <person name="Liu J."/>
            <person name="Shao H."/>
            <person name="Ye R."/>
            <person name="Li L."/>
            <person name="Wei W."/>
            <person name="Wang X."/>
            <person name="Wang C."/>
            <person name="Yang T."/>
            <person name="Huo Q."/>
            <person name="Li W."/>
            <person name="Guo W."/>
            <person name="Chen H."/>
            <person name="Zhou L."/>
            <person name="Ni X."/>
            <person name="Tian J."/>
            <person name="Zhou Y."/>
            <person name="Sheng Y."/>
            <person name="Liu T."/>
            <person name="Pan Y."/>
            <person name="Xia L."/>
            <person name="Li J."/>
            <person name="Zhao F."/>
            <person name="Cao W."/>
        </authorList>
    </citation>
    <scope>NUCLEOTIDE SEQUENCE</scope>
    <source>
        <strain evidence="1">Dsil-2018</strain>
    </source>
</reference>
<evidence type="ECO:0000313" key="2">
    <source>
        <dbReference type="Proteomes" id="UP000821865"/>
    </source>
</evidence>
<comment type="caution">
    <text evidence="1">The sequence shown here is derived from an EMBL/GenBank/DDBJ whole genome shotgun (WGS) entry which is preliminary data.</text>
</comment>
<accession>A0ACB8CDM8</accession>
<dbReference type="EMBL" id="CM023476">
    <property type="protein sequence ID" value="KAH7940802.1"/>
    <property type="molecule type" value="Genomic_DNA"/>
</dbReference>
<proteinExistence type="predicted"/>
<sequence length="586" mass="66122">MLAPDKRTRTYKVKSELEDEEEDSTDVWKLNIIEKYWLGARGSEEQQPTTELLPLLCPEAADKHRSLTDRLREAPEDERAWLDLATFQDEYVAAMEEASGVCRTLGRAKAIREKKLQVLEQGLLKTKGSVPLHLQKIQVLLECGEEARAVKAWEELLRVHPGNSRLWLEHARFLQSETTLSGFEVAAATRGYMRALACFRDMLEGRRATRREPLEVEENIVEVSRQYGVFLCQAGLWERAVATFQALAELSLRCPPQLSEAPLNEALALLEPFWDSGAPRFGDRGALGWAHLMQLGGQAALEAATAQQGTQGEECQQLEDEIVSRQPSLADAWLRLESLRDLHQWQPYRPDLSSEEVTSEDPERMVLFEDVGPALFRLRQPAAKLHLFQAWFSLLLGMDPHKSQTGFSLAEADCFERLPGVTLRMATHFSDALSFPSGWEVRQGIADFVHEVLSQAKPHFVEPTLGDELARLALRLARLTTTWDARKRKKCAKAWLADPGRERNLDLWTEYGLLLVDLGQPQETLAVYEKALDMAWSRSTATSALGTGSEAPGANRSDAPLHKRVFFFLFSWRALKSLHGTLLTRS</sequence>
<gene>
    <name evidence="1" type="ORF">HPB49_006040</name>
</gene>